<keyword evidence="4" id="KW-1133">Transmembrane helix</keyword>
<keyword evidence="7" id="KW-0325">Glycoprotein</keyword>
<evidence type="ECO:0000256" key="7">
    <source>
        <dbReference type="ARBA" id="ARBA00023180"/>
    </source>
</evidence>
<evidence type="ECO:0000313" key="9">
    <source>
        <dbReference type="Proteomes" id="UP000728185"/>
    </source>
</evidence>
<proteinExistence type="predicted"/>
<dbReference type="InterPro" id="IPR002495">
    <property type="entry name" value="Glyco_trans_8"/>
</dbReference>
<reference evidence="8" key="1">
    <citation type="submission" date="2019-05" db="EMBL/GenBank/DDBJ databases">
        <title>Annotation for the trematode Fasciolopsis buski.</title>
        <authorList>
            <person name="Choi Y.-J."/>
        </authorList>
    </citation>
    <scope>NUCLEOTIDE SEQUENCE</scope>
    <source>
        <strain evidence="8">HT</strain>
        <tissue evidence="8">Whole worm</tissue>
    </source>
</reference>
<dbReference type="SUPFAM" id="SSF53448">
    <property type="entry name" value="Nucleotide-diphospho-sugar transferases"/>
    <property type="match status" value="1"/>
</dbReference>
<dbReference type="GO" id="GO:0000139">
    <property type="term" value="C:Golgi membrane"/>
    <property type="evidence" value="ECO:0007669"/>
    <property type="project" value="UniProtKB-SubCell"/>
</dbReference>
<keyword evidence="5" id="KW-0333">Golgi apparatus</keyword>
<dbReference type="EMBL" id="LUCM01006870">
    <property type="protein sequence ID" value="KAA0190633.1"/>
    <property type="molecule type" value="Genomic_DNA"/>
</dbReference>
<dbReference type="Proteomes" id="UP000728185">
    <property type="component" value="Unassembled WGS sequence"/>
</dbReference>
<dbReference type="InterPro" id="IPR029044">
    <property type="entry name" value="Nucleotide-diphossugar_trans"/>
</dbReference>
<dbReference type="GO" id="GO:0042285">
    <property type="term" value="F:xylosyltransferase activity"/>
    <property type="evidence" value="ECO:0007669"/>
    <property type="project" value="TreeGrafter"/>
</dbReference>
<evidence type="ECO:0000256" key="5">
    <source>
        <dbReference type="ARBA" id="ARBA00023034"/>
    </source>
</evidence>
<evidence type="ECO:0000313" key="8">
    <source>
        <dbReference type="EMBL" id="KAA0190633.1"/>
    </source>
</evidence>
<name>A0A8E0RX98_9TREM</name>
<dbReference type="Pfam" id="PF01501">
    <property type="entry name" value="Glyco_transf_8"/>
    <property type="match status" value="1"/>
</dbReference>
<dbReference type="PANTHER" id="PTHR12270:SF25">
    <property type="entry name" value="GLYCOSYLTRANSFERASE-LIKE PROTEIN LARGE"/>
    <property type="match status" value="1"/>
</dbReference>
<sequence length="408" mass="48481">MVPPFSYLQRSDKNQLPQDTIHIFTSVNGWRSIRQFLVSMKSLLYYQNRIIPDQARCTISFPNATILPCPRHSKKRQNRSMQLHILSFHPTRRILNDILTKWNLRYLNWEFYSMEDYQNLVDWIPNTHRAGIFALAKLLLPRILPKSVKKVSFCIYVPINCCFSIKQVISVDVDTLYNQDINELWDHFERFTEQQVISVDVDTLYNQDINELWDHFERFTEQQVLGYAWEQQSWSPICQNQIIGDISISGMNAGVGLMHLERMSKLGWNELWTGALEDLLFQHGHLIEGEQQIIRTILERHPQLYYKLPCEWNVQIYSDVASECCHVVWPLKYPDQIDCWSGERDAHTLRSVKLVHFDTEWKPDEMNRSLDLPDISTQIERKLSTEEIKNRFTQTFYRFADIPLHCYF</sequence>
<protein>
    <submittedName>
        <fullName evidence="8">Uncharacterized protein</fullName>
    </submittedName>
</protein>
<evidence type="ECO:0000256" key="6">
    <source>
        <dbReference type="ARBA" id="ARBA00023136"/>
    </source>
</evidence>
<keyword evidence="9" id="KW-1185">Reference proteome</keyword>
<keyword evidence="2" id="KW-0812">Transmembrane</keyword>
<dbReference type="OrthoDB" id="6238971at2759"/>
<dbReference type="AlphaFoldDB" id="A0A8E0RX98"/>
<dbReference type="GO" id="GO:0015020">
    <property type="term" value="F:glucuronosyltransferase activity"/>
    <property type="evidence" value="ECO:0007669"/>
    <property type="project" value="TreeGrafter"/>
</dbReference>
<evidence type="ECO:0000256" key="1">
    <source>
        <dbReference type="ARBA" id="ARBA00004323"/>
    </source>
</evidence>
<dbReference type="Gene3D" id="3.90.550.10">
    <property type="entry name" value="Spore Coat Polysaccharide Biosynthesis Protein SpsA, Chain A"/>
    <property type="match status" value="2"/>
</dbReference>
<organism evidence="8 9">
    <name type="scientific">Fasciolopsis buskii</name>
    <dbReference type="NCBI Taxonomy" id="27845"/>
    <lineage>
        <taxon>Eukaryota</taxon>
        <taxon>Metazoa</taxon>
        <taxon>Spiralia</taxon>
        <taxon>Lophotrochozoa</taxon>
        <taxon>Platyhelminthes</taxon>
        <taxon>Trematoda</taxon>
        <taxon>Digenea</taxon>
        <taxon>Plagiorchiida</taxon>
        <taxon>Echinostomata</taxon>
        <taxon>Echinostomatoidea</taxon>
        <taxon>Fasciolidae</taxon>
        <taxon>Fasciolopsis</taxon>
    </lineage>
</organism>
<dbReference type="InterPro" id="IPR051292">
    <property type="entry name" value="Xyl/GlcA_transferase"/>
</dbReference>
<accession>A0A8E0RX98</accession>
<evidence type="ECO:0000256" key="4">
    <source>
        <dbReference type="ARBA" id="ARBA00022989"/>
    </source>
</evidence>
<comment type="caution">
    <text evidence="8">The sequence shown here is derived from an EMBL/GenBank/DDBJ whole genome shotgun (WGS) entry which is preliminary data.</text>
</comment>
<keyword evidence="3" id="KW-0735">Signal-anchor</keyword>
<evidence type="ECO:0000256" key="2">
    <source>
        <dbReference type="ARBA" id="ARBA00022692"/>
    </source>
</evidence>
<gene>
    <name evidence="8" type="ORF">FBUS_00986</name>
</gene>
<dbReference type="PANTHER" id="PTHR12270">
    <property type="entry name" value="GLYCOSYLTRANSFERASE-RELATED"/>
    <property type="match status" value="1"/>
</dbReference>
<keyword evidence="6" id="KW-0472">Membrane</keyword>
<comment type="subcellular location">
    <subcellularLocation>
        <location evidence="1">Golgi apparatus membrane</location>
        <topology evidence="1">Single-pass type II membrane protein</topology>
    </subcellularLocation>
</comment>
<dbReference type="GO" id="GO:0035269">
    <property type="term" value="P:protein O-linked glycosylation via mannose"/>
    <property type="evidence" value="ECO:0007669"/>
    <property type="project" value="TreeGrafter"/>
</dbReference>
<evidence type="ECO:0000256" key="3">
    <source>
        <dbReference type="ARBA" id="ARBA00022968"/>
    </source>
</evidence>